<name>A0ABQ6HHZ6_9MICO</name>
<feature type="compositionally biased region" description="Basic and acidic residues" evidence="1">
    <location>
        <begin position="74"/>
        <end position="97"/>
    </location>
</feature>
<reference evidence="4" key="1">
    <citation type="journal article" date="2019" name="Int. J. Syst. Evol. Microbiol.">
        <title>The Global Catalogue of Microorganisms (GCM) 10K type strain sequencing project: providing services to taxonomists for standard genome sequencing and annotation.</title>
        <authorList>
            <consortium name="The Broad Institute Genomics Platform"/>
            <consortium name="The Broad Institute Genome Sequencing Center for Infectious Disease"/>
            <person name="Wu L."/>
            <person name="Ma J."/>
        </authorList>
    </citation>
    <scope>NUCLEOTIDE SEQUENCE [LARGE SCALE GENOMIC DNA]</scope>
    <source>
        <strain evidence="4">NBRC 105830</strain>
    </source>
</reference>
<dbReference type="Proteomes" id="UP001157109">
    <property type="component" value="Unassembled WGS sequence"/>
</dbReference>
<evidence type="ECO:0000256" key="2">
    <source>
        <dbReference type="SAM" id="Phobius"/>
    </source>
</evidence>
<proteinExistence type="predicted"/>
<comment type="caution">
    <text evidence="3">The sequence shown here is derived from an EMBL/GenBank/DDBJ whole genome shotgun (WGS) entry which is preliminary data.</text>
</comment>
<organism evidence="3 4">
    <name type="scientific">Arsenicicoccus piscis</name>
    <dbReference type="NCBI Taxonomy" id="673954"/>
    <lineage>
        <taxon>Bacteria</taxon>
        <taxon>Bacillati</taxon>
        <taxon>Actinomycetota</taxon>
        <taxon>Actinomycetes</taxon>
        <taxon>Micrococcales</taxon>
        <taxon>Intrasporangiaceae</taxon>
        <taxon>Arsenicicoccus</taxon>
    </lineage>
</organism>
<feature type="transmembrane region" description="Helical" evidence="2">
    <location>
        <begin position="40"/>
        <end position="63"/>
    </location>
</feature>
<feature type="region of interest" description="Disordered" evidence="1">
    <location>
        <begin position="74"/>
        <end position="128"/>
    </location>
</feature>
<protein>
    <recommendedName>
        <fullName evidence="5">Lipopolysaccharide assembly protein A domain-containing protein</fullName>
    </recommendedName>
</protein>
<dbReference type="RefSeq" id="WP_241443663.1">
    <property type="nucleotide sequence ID" value="NZ_BSUJ01000001.1"/>
</dbReference>
<feature type="compositionally biased region" description="Basic and acidic residues" evidence="1">
    <location>
        <begin position="105"/>
        <end position="121"/>
    </location>
</feature>
<keyword evidence="4" id="KW-1185">Reference proteome</keyword>
<evidence type="ECO:0008006" key="5">
    <source>
        <dbReference type="Google" id="ProtNLM"/>
    </source>
</evidence>
<evidence type="ECO:0000256" key="1">
    <source>
        <dbReference type="SAM" id="MobiDB-lite"/>
    </source>
</evidence>
<keyword evidence="2" id="KW-1133">Transmembrane helix</keyword>
<dbReference type="EMBL" id="BSUJ01000001">
    <property type="protein sequence ID" value="GMA18087.1"/>
    <property type="molecule type" value="Genomic_DNA"/>
</dbReference>
<evidence type="ECO:0000313" key="4">
    <source>
        <dbReference type="Proteomes" id="UP001157109"/>
    </source>
</evidence>
<sequence length="128" mass="13886">MIVIGLLLVLLAVVLGVVALFGLPTGTAVAWTFLGNTVSISPVTIFFAGAAAMLALMLGLWSMSIGSKRKARQHSELRALRKEQKQRDKLETQRPVDTRTGYTDRTADLRPEDRTTGRTDDGGSSSLR</sequence>
<gene>
    <name evidence="3" type="ORF">GCM10025862_01080</name>
</gene>
<keyword evidence="2" id="KW-0812">Transmembrane</keyword>
<accession>A0ABQ6HHZ6</accession>
<keyword evidence="2" id="KW-0472">Membrane</keyword>
<evidence type="ECO:0000313" key="3">
    <source>
        <dbReference type="EMBL" id="GMA18087.1"/>
    </source>
</evidence>